<organism evidence="6 7">
    <name type="scientific">Sphingobacterium corticis</name>
    <dbReference type="NCBI Taxonomy" id="1812823"/>
    <lineage>
        <taxon>Bacteria</taxon>
        <taxon>Pseudomonadati</taxon>
        <taxon>Bacteroidota</taxon>
        <taxon>Sphingobacteriia</taxon>
        <taxon>Sphingobacteriales</taxon>
        <taxon>Sphingobacteriaceae</taxon>
        <taxon>Sphingobacterium</taxon>
    </lineage>
</organism>
<dbReference type="RefSeq" id="WP_380867491.1">
    <property type="nucleotide sequence ID" value="NZ_JBHUMA010000004.1"/>
</dbReference>
<evidence type="ECO:0000256" key="3">
    <source>
        <dbReference type="HAMAP-Rule" id="MF_00743"/>
    </source>
</evidence>
<dbReference type="EMBL" id="JBHUMA010000004">
    <property type="protein sequence ID" value="MFD2597994.1"/>
    <property type="molecule type" value="Genomic_DNA"/>
</dbReference>
<comment type="subcellular location">
    <subcellularLocation>
        <location evidence="3">Cytoplasm</location>
    </subcellularLocation>
</comment>
<dbReference type="NCBIfam" id="TIGR00979">
    <property type="entry name" value="fumC_II"/>
    <property type="match status" value="1"/>
</dbReference>
<gene>
    <name evidence="3 6" type="primary">fumC</name>
    <name evidence="6" type="ORF">ACFSQ3_03435</name>
</gene>
<comment type="subunit">
    <text evidence="3">Homotetramer.</text>
</comment>
<name>A0ABW5NFP7_9SPHI</name>
<dbReference type="InterPro" id="IPR000362">
    <property type="entry name" value="Fumarate_lyase_fam"/>
</dbReference>
<dbReference type="InterPro" id="IPR018951">
    <property type="entry name" value="Fumarase_C_C"/>
</dbReference>
<comment type="miscellaneous">
    <text evidence="3">There are 2 substrate-binding sites: the catalytic A site, and the non-catalytic B site that may play a role in the transfer of substrate or product between the active site and the solvent. Alternatively, the B site may bind allosteric effectors.</text>
</comment>
<feature type="binding site" evidence="3">
    <location>
        <begin position="98"/>
        <end position="100"/>
    </location>
    <ligand>
        <name>substrate</name>
    </ligand>
</feature>
<dbReference type="Pfam" id="PF10415">
    <property type="entry name" value="FumaraseC_C"/>
    <property type="match status" value="1"/>
</dbReference>
<dbReference type="CDD" id="cd01362">
    <property type="entry name" value="Fumarase_classII"/>
    <property type="match status" value="1"/>
</dbReference>
<feature type="binding site" evidence="3">
    <location>
        <position position="188"/>
    </location>
    <ligand>
        <name>substrate</name>
    </ligand>
</feature>
<dbReference type="InterPro" id="IPR022761">
    <property type="entry name" value="Fumarate_lyase_N"/>
</dbReference>
<accession>A0ABW5NFP7</accession>
<dbReference type="PANTHER" id="PTHR11444">
    <property type="entry name" value="ASPARTATEAMMONIA/ARGININOSUCCINATE/ADENYLOSUCCINATE LYASE"/>
    <property type="match status" value="1"/>
</dbReference>
<sequence length="465" mass="50008">MSFRIEKDTMGEVQVPADKYWGAQTERSRNNFKIGPSASMPKEIIDGFAYLKKAAAYANHDLGVLPVEKRDAIAAVCDEILVGKLDEHFPLVIWQTGSGTQSNMNLNEVIANRAQVLAGGQIGEGEPVLKANDDVNKSQSSNDTYPTGMHIAAYKAVVETTIPGVTQLRDTLAKKAEAFKEVVKIGRTHLMDATPLTLGQEISGYVAQLDYGLRSLKSSLAHLSELALGGTAVGTGLNTPEGYDVLVAKYIADFTELPFVTAPNKFEALAAHDAIVESHGALKQLAVSLNKIANDVRMLASGPRSGIGEIIIPENEPGSSIMPGKVNPTQCEALTMVAAQVMGNDVAITIGGTQGHYELNVFKPLMAANFLQSARLIGDACVSFDEHCAQGIEPNYKRIKELVDNSLMLVTALNTKIGYYKAAEIAQTAHKNGTTLKDEAVRLGYVTSEDFDAWVRPETMVGSIK</sequence>
<comment type="function">
    <text evidence="3">Involved in the TCA cycle. Catalyzes the stereospecific interconversion of fumarate to L-malate.</text>
</comment>
<keyword evidence="3" id="KW-0963">Cytoplasm</keyword>
<reference evidence="7" key="1">
    <citation type="journal article" date="2019" name="Int. J. Syst. Evol. Microbiol.">
        <title>The Global Catalogue of Microorganisms (GCM) 10K type strain sequencing project: providing services to taxonomists for standard genome sequencing and annotation.</title>
        <authorList>
            <consortium name="The Broad Institute Genomics Platform"/>
            <consortium name="The Broad Institute Genome Sequencing Center for Infectious Disease"/>
            <person name="Wu L."/>
            <person name="Ma J."/>
        </authorList>
    </citation>
    <scope>NUCLEOTIDE SEQUENCE [LARGE SCALE GENOMIC DNA]</scope>
    <source>
        <strain evidence="7">KCTC 42248</strain>
    </source>
</reference>
<evidence type="ECO:0000259" key="5">
    <source>
        <dbReference type="Pfam" id="PF10415"/>
    </source>
</evidence>
<dbReference type="GO" id="GO:0004333">
    <property type="term" value="F:fumarate hydratase activity"/>
    <property type="evidence" value="ECO:0007669"/>
    <property type="project" value="UniProtKB-EC"/>
</dbReference>
<feature type="binding site" evidence="3">
    <location>
        <position position="320"/>
    </location>
    <ligand>
        <name>substrate</name>
    </ligand>
</feature>
<comment type="caution">
    <text evidence="6">The sequence shown here is derived from an EMBL/GenBank/DDBJ whole genome shotgun (WGS) entry which is preliminary data.</text>
</comment>
<dbReference type="Gene3D" id="1.10.275.10">
    <property type="entry name" value="Fumarase/aspartase (N-terminal domain)"/>
    <property type="match status" value="1"/>
</dbReference>
<dbReference type="PROSITE" id="PS00163">
    <property type="entry name" value="FUMARATE_LYASES"/>
    <property type="match status" value="1"/>
</dbReference>
<proteinExistence type="inferred from homology"/>
<evidence type="ECO:0000313" key="6">
    <source>
        <dbReference type="EMBL" id="MFD2597994.1"/>
    </source>
</evidence>
<feature type="active site" evidence="3">
    <location>
        <position position="319"/>
    </location>
</feature>
<feature type="domain" description="Fumarate lyase N-terminal" evidence="4">
    <location>
        <begin position="11"/>
        <end position="343"/>
    </location>
</feature>
<comment type="similarity">
    <text evidence="1 3">Belongs to the class-II fumarase/aspartase family. Fumarase subfamily.</text>
</comment>
<protein>
    <recommendedName>
        <fullName evidence="3">Fumarate hydratase class II</fullName>
        <shortName evidence="3">Fumarase C</shortName>
        <ecNumber evidence="3">4.2.1.2</ecNumber>
    </recommendedName>
    <alternativeName>
        <fullName evidence="3">Aerobic fumarase</fullName>
    </alternativeName>
    <alternativeName>
        <fullName evidence="3">Iron-independent fumarase</fullName>
    </alternativeName>
</protein>
<dbReference type="InterPro" id="IPR024083">
    <property type="entry name" value="Fumarase/histidase_N"/>
</dbReference>
<feature type="binding site" evidence="3">
    <location>
        <begin position="140"/>
        <end position="142"/>
    </location>
    <ligand>
        <name>substrate</name>
    </ligand>
</feature>
<dbReference type="NCBIfam" id="NF008909">
    <property type="entry name" value="PRK12273.1"/>
    <property type="match status" value="1"/>
</dbReference>
<dbReference type="HAMAP" id="MF_00743">
    <property type="entry name" value="FumaraseC"/>
    <property type="match status" value="1"/>
</dbReference>
<evidence type="ECO:0000259" key="4">
    <source>
        <dbReference type="Pfam" id="PF00206"/>
    </source>
</evidence>
<dbReference type="PRINTS" id="PR00149">
    <property type="entry name" value="FUMRATELYASE"/>
</dbReference>
<dbReference type="InterPro" id="IPR008948">
    <property type="entry name" value="L-Aspartase-like"/>
</dbReference>
<dbReference type="SUPFAM" id="SSF48557">
    <property type="entry name" value="L-aspartase-like"/>
    <property type="match status" value="1"/>
</dbReference>
<dbReference type="Gene3D" id="1.20.200.10">
    <property type="entry name" value="Fumarase/aspartase (Central domain)"/>
    <property type="match status" value="1"/>
</dbReference>
<comment type="catalytic activity">
    <reaction evidence="3">
        <text>(S)-malate = fumarate + H2O</text>
        <dbReference type="Rhea" id="RHEA:12460"/>
        <dbReference type="ChEBI" id="CHEBI:15377"/>
        <dbReference type="ChEBI" id="CHEBI:15589"/>
        <dbReference type="ChEBI" id="CHEBI:29806"/>
        <dbReference type="EC" id="4.2.1.2"/>
    </reaction>
</comment>
<comment type="caution">
    <text evidence="3">Lacks conserved residue(s) required for the propagation of feature annotation.</text>
</comment>
<keyword evidence="2 3" id="KW-0456">Lyase</keyword>
<feature type="binding site" evidence="3">
    <location>
        <begin position="325"/>
        <end position="327"/>
    </location>
    <ligand>
        <name>substrate</name>
    </ligand>
</feature>
<dbReference type="PANTHER" id="PTHR11444:SF1">
    <property type="entry name" value="FUMARATE HYDRATASE, MITOCHONDRIAL"/>
    <property type="match status" value="1"/>
</dbReference>
<feature type="domain" description="Fumarase C C-terminal" evidence="5">
    <location>
        <begin position="409"/>
        <end position="461"/>
    </location>
</feature>
<feature type="active site" description="Proton donor/acceptor" evidence="3">
    <location>
        <position position="189"/>
    </location>
</feature>
<dbReference type="InterPro" id="IPR005677">
    <property type="entry name" value="Fum_hydII"/>
</dbReference>
<dbReference type="Proteomes" id="UP001597393">
    <property type="component" value="Unassembled WGS sequence"/>
</dbReference>
<feature type="site" description="Important for catalytic activity" evidence="3">
    <location>
        <position position="332"/>
    </location>
</feature>
<dbReference type="EC" id="4.2.1.2" evidence="3"/>
<dbReference type="InterPro" id="IPR020557">
    <property type="entry name" value="Fumarate_lyase_CS"/>
</dbReference>
<dbReference type="Pfam" id="PF00206">
    <property type="entry name" value="Lyase_1"/>
    <property type="match status" value="1"/>
</dbReference>
<evidence type="ECO:0000256" key="1">
    <source>
        <dbReference type="ARBA" id="ARBA00009084"/>
    </source>
</evidence>
<evidence type="ECO:0000256" key="2">
    <source>
        <dbReference type="ARBA" id="ARBA00023239"/>
    </source>
</evidence>
<dbReference type="Gene3D" id="1.10.40.30">
    <property type="entry name" value="Fumarase/aspartase (C-terminal domain)"/>
    <property type="match status" value="1"/>
</dbReference>
<keyword evidence="3" id="KW-0816">Tricarboxylic acid cycle</keyword>
<comment type="pathway">
    <text evidence="3">Carbohydrate metabolism; tricarboxylic acid cycle; (S)-malate from fumarate: step 1/1.</text>
</comment>
<evidence type="ECO:0000313" key="7">
    <source>
        <dbReference type="Proteomes" id="UP001597393"/>
    </source>
</evidence>
<keyword evidence="7" id="KW-1185">Reference proteome</keyword>